<protein>
    <submittedName>
        <fullName evidence="1">Uncharacterized protein</fullName>
    </submittedName>
</protein>
<name>A0ABS0DJI8_9NOCA</name>
<evidence type="ECO:0000313" key="2">
    <source>
        <dbReference type="Proteomes" id="UP000707731"/>
    </source>
</evidence>
<dbReference type="EMBL" id="JADLQN010000010">
    <property type="protein sequence ID" value="MBF6358083.1"/>
    <property type="molecule type" value="Genomic_DNA"/>
</dbReference>
<accession>A0ABS0DJI8</accession>
<dbReference type="Proteomes" id="UP000707731">
    <property type="component" value="Unassembled WGS sequence"/>
</dbReference>
<comment type="caution">
    <text evidence="1">The sequence shown here is derived from an EMBL/GenBank/DDBJ whole genome shotgun (WGS) entry which is preliminary data.</text>
</comment>
<gene>
    <name evidence="1" type="ORF">IU449_26670</name>
</gene>
<reference evidence="1 2" key="1">
    <citation type="submission" date="2020-10" db="EMBL/GenBank/DDBJ databases">
        <title>Identification of Nocardia species via Next-generation sequencing and recognition of intraspecies genetic diversity.</title>
        <authorList>
            <person name="Li P."/>
            <person name="Li P."/>
            <person name="Lu B."/>
        </authorList>
    </citation>
    <scope>NUCLEOTIDE SEQUENCE [LARGE SCALE GENOMIC DNA]</scope>
    <source>
        <strain evidence="1 2">BJ06-0143</strain>
    </source>
</reference>
<organism evidence="1 2">
    <name type="scientific">Nocardia higoensis</name>
    <dbReference type="NCBI Taxonomy" id="228599"/>
    <lineage>
        <taxon>Bacteria</taxon>
        <taxon>Bacillati</taxon>
        <taxon>Actinomycetota</taxon>
        <taxon>Actinomycetes</taxon>
        <taxon>Mycobacteriales</taxon>
        <taxon>Nocardiaceae</taxon>
        <taxon>Nocardia</taxon>
    </lineage>
</organism>
<proteinExistence type="predicted"/>
<dbReference type="RefSeq" id="WP_195004925.1">
    <property type="nucleotide sequence ID" value="NZ_JADLQN010000010.1"/>
</dbReference>
<evidence type="ECO:0000313" key="1">
    <source>
        <dbReference type="EMBL" id="MBF6358083.1"/>
    </source>
</evidence>
<sequence>MLDHAQVDATRLHTDLTRLGIITMHAPNPDQPVTYTAPEGSQVWKMIGRITVSAYTMLIGVWPCSGPHFRADDADRLAAEAVDTWLNLTRRDGRWSMRPNGLYGPEWGRDIIIPIVTTCTDTTQVA</sequence>
<keyword evidence="2" id="KW-1185">Reference proteome</keyword>